<proteinExistence type="predicted"/>
<evidence type="ECO:0000313" key="2">
    <source>
        <dbReference type="EMBL" id="MBA0789683.1"/>
    </source>
</evidence>
<dbReference type="SUPFAM" id="SSF53098">
    <property type="entry name" value="Ribonuclease H-like"/>
    <property type="match status" value="1"/>
</dbReference>
<dbReference type="InterPro" id="IPR044730">
    <property type="entry name" value="RNase_H-like_dom_plant"/>
</dbReference>
<dbReference type="GO" id="GO:0004523">
    <property type="term" value="F:RNA-DNA hybrid ribonuclease activity"/>
    <property type="evidence" value="ECO:0007669"/>
    <property type="project" value="InterPro"/>
</dbReference>
<reference evidence="2 3" key="1">
    <citation type="journal article" date="2019" name="Genome Biol. Evol.">
        <title>Insights into the evolution of the New World diploid cottons (Gossypium, subgenus Houzingenia) based on genome sequencing.</title>
        <authorList>
            <person name="Grover C.E."/>
            <person name="Arick M.A. 2nd"/>
            <person name="Thrash A."/>
            <person name="Conover J.L."/>
            <person name="Sanders W.S."/>
            <person name="Peterson D.G."/>
            <person name="Frelichowski J.E."/>
            <person name="Scheffler J.A."/>
            <person name="Scheffler B.E."/>
            <person name="Wendel J.F."/>
        </authorList>
    </citation>
    <scope>NUCLEOTIDE SEQUENCE [LARGE SCALE GENOMIC DNA]</scope>
    <source>
        <strain evidence="2">8</strain>
        <tissue evidence="2">Leaf</tissue>
    </source>
</reference>
<comment type="caution">
    <text evidence="2">The sequence shown here is derived from an EMBL/GenBank/DDBJ whole genome shotgun (WGS) entry which is preliminary data.</text>
</comment>
<dbReference type="AlphaFoldDB" id="A0A7J9FWL8"/>
<gene>
    <name evidence="2" type="ORF">Gotri_025710</name>
</gene>
<dbReference type="InterPro" id="IPR002156">
    <property type="entry name" value="RNaseH_domain"/>
</dbReference>
<evidence type="ECO:0000313" key="3">
    <source>
        <dbReference type="Proteomes" id="UP000593568"/>
    </source>
</evidence>
<dbReference type="InterPro" id="IPR052929">
    <property type="entry name" value="RNase_H-like_EbsB-rel"/>
</dbReference>
<organism evidence="2 3">
    <name type="scientific">Gossypium trilobum</name>
    <dbReference type="NCBI Taxonomy" id="34281"/>
    <lineage>
        <taxon>Eukaryota</taxon>
        <taxon>Viridiplantae</taxon>
        <taxon>Streptophyta</taxon>
        <taxon>Embryophyta</taxon>
        <taxon>Tracheophyta</taxon>
        <taxon>Spermatophyta</taxon>
        <taxon>Magnoliopsida</taxon>
        <taxon>eudicotyledons</taxon>
        <taxon>Gunneridae</taxon>
        <taxon>Pentapetalae</taxon>
        <taxon>rosids</taxon>
        <taxon>malvids</taxon>
        <taxon>Malvales</taxon>
        <taxon>Malvaceae</taxon>
        <taxon>Malvoideae</taxon>
        <taxon>Gossypium</taxon>
    </lineage>
</organism>
<feature type="domain" description="RNase H type-1" evidence="1">
    <location>
        <begin position="42"/>
        <end position="162"/>
    </location>
</feature>
<accession>A0A7J9FWL8</accession>
<dbReference type="GO" id="GO:0003676">
    <property type="term" value="F:nucleic acid binding"/>
    <property type="evidence" value="ECO:0007669"/>
    <property type="project" value="InterPro"/>
</dbReference>
<dbReference type="EMBL" id="JABEZW010289285">
    <property type="protein sequence ID" value="MBA0789683.1"/>
    <property type="molecule type" value="Genomic_DNA"/>
</dbReference>
<dbReference type="Proteomes" id="UP000593568">
    <property type="component" value="Unassembled WGS sequence"/>
</dbReference>
<dbReference type="PANTHER" id="PTHR47074">
    <property type="entry name" value="BNAC02G40300D PROTEIN"/>
    <property type="match status" value="1"/>
</dbReference>
<dbReference type="PANTHER" id="PTHR47074:SF61">
    <property type="entry name" value="RNASE H TYPE-1 DOMAIN-CONTAINING PROTEIN"/>
    <property type="match status" value="1"/>
</dbReference>
<evidence type="ECO:0000259" key="1">
    <source>
        <dbReference type="Pfam" id="PF13456"/>
    </source>
</evidence>
<sequence>MEVANLIISYIKEIDSLEKRDLNRTLEKNRWSPPQESFMKINFDGAYDKGKNQSGVGIVARDSNGNILFSYSEIHFGIPSAFAAKAIACRKGVQMGIRRGWRHLILEGDSLTIVKKCNSKSQDRSMVGVYIFDIQQEIYGLEYIRFQYIPRSANGLAHIIATELLRRGEEFYLDRGVPDYAMDQARLDGRSEED</sequence>
<dbReference type="Pfam" id="PF13456">
    <property type="entry name" value="RVT_3"/>
    <property type="match status" value="1"/>
</dbReference>
<dbReference type="CDD" id="cd06222">
    <property type="entry name" value="RNase_H_like"/>
    <property type="match status" value="1"/>
</dbReference>
<dbReference type="Gene3D" id="3.30.420.10">
    <property type="entry name" value="Ribonuclease H-like superfamily/Ribonuclease H"/>
    <property type="match status" value="1"/>
</dbReference>
<protein>
    <recommendedName>
        <fullName evidence="1">RNase H type-1 domain-containing protein</fullName>
    </recommendedName>
</protein>
<keyword evidence="3" id="KW-1185">Reference proteome</keyword>
<dbReference type="InterPro" id="IPR036397">
    <property type="entry name" value="RNaseH_sf"/>
</dbReference>
<name>A0A7J9FWL8_9ROSI</name>
<dbReference type="InterPro" id="IPR012337">
    <property type="entry name" value="RNaseH-like_sf"/>
</dbReference>